<dbReference type="Gene3D" id="3.40.50.80">
    <property type="entry name" value="Nucleotide-binding domain of ferredoxin-NADP reductase (FNR) module"/>
    <property type="match status" value="1"/>
</dbReference>
<dbReference type="Gene3D" id="3.10.20.30">
    <property type="match status" value="1"/>
</dbReference>
<reference evidence="11" key="1">
    <citation type="submission" date="2022-02" db="EMBL/GenBank/DDBJ databases">
        <title>Halalkalibacter sp. nov. isolated from Lonar Lake, India.</title>
        <authorList>
            <person name="Joshi A."/>
            <person name="Thite S."/>
            <person name="Lodha T."/>
        </authorList>
    </citation>
    <scope>NUCLEOTIDE SEQUENCE</scope>
    <source>
        <strain evidence="11">MEB205</strain>
    </source>
</reference>
<dbReference type="Proteomes" id="UP001139150">
    <property type="component" value="Unassembled WGS sequence"/>
</dbReference>
<comment type="caution">
    <text evidence="11">The sequence shown here is derived from an EMBL/GenBank/DDBJ whole genome shotgun (WGS) entry which is preliminary data.</text>
</comment>
<dbReference type="Pfam" id="PF00111">
    <property type="entry name" value="Fer2"/>
    <property type="match status" value="1"/>
</dbReference>
<dbReference type="InterPro" id="IPR017938">
    <property type="entry name" value="Riboflavin_synthase-like_b-brl"/>
</dbReference>
<evidence type="ECO:0000256" key="4">
    <source>
        <dbReference type="ARBA" id="ARBA00022714"/>
    </source>
</evidence>
<evidence type="ECO:0000256" key="2">
    <source>
        <dbReference type="ARBA" id="ARBA00022630"/>
    </source>
</evidence>
<dbReference type="InterPro" id="IPR036010">
    <property type="entry name" value="2Fe-2S_ferredoxin-like_sf"/>
</dbReference>
<dbReference type="SUPFAM" id="SSF54292">
    <property type="entry name" value="2Fe-2S ferredoxin-like"/>
    <property type="match status" value="1"/>
</dbReference>
<name>A0A9X2CUF9_9BACI</name>
<evidence type="ECO:0000313" key="12">
    <source>
        <dbReference type="Proteomes" id="UP001139150"/>
    </source>
</evidence>
<dbReference type="InterPro" id="IPR001041">
    <property type="entry name" value="2Fe-2S_ferredoxin-type"/>
</dbReference>
<keyword evidence="8" id="KW-0411">Iron-sulfur</keyword>
<feature type="domain" description="FAD-binding FR-type" evidence="10">
    <location>
        <begin position="3"/>
        <end position="108"/>
    </location>
</feature>
<keyword evidence="4" id="KW-0001">2Fe-2S</keyword>
<evidence type="ECO:0000256" key="8">
    <source>
        <dbReference type="ARBA" id="ARBA00023014"/>
    </source>
</evidence>
<dbReference type="CDD" id="cd06185">
    <property type="entry name" value="PDR_like"/>
    <property type="match status" value="1"/>
</dbReference>
<keyword evidence="5" id="KW-0479">Metal-binding</keyword>
<dbReference type="Gene3D" id="2.40.30.10">
    <property type="entry name" value="Translation factors"/>
    <property type="match status" value="1"/>
</dbReference>
<feature type="domain" description="2Fe-2S ferredoxin-type" evidence="9">
    <location>
        <begin position="233"/>
        <end position="317"/>
    </location>
</feature>
<dbReference type="InterPro" id="IPR039261">
    <property type="entry name" value="FNR_nucleotide-bd"/>
</dbReference>
<dbReference type="PROSITE" id="PS51085">
    <property type="entry name" value="2FE2S_FER_2"/>
    <property type="match status" value="1"/>
</dbReference>
<dbReference type="RefSeq" id="WP_250097397.1">
    <property type="nucleotide sequence ID" value="NZ_JAKRYL010000016.1"/>
</dbReference>
<protein>
    <submittedName>
        <fullName evidence="11">PDR/VanB family oxidoreductase</fullName>
    </submittedName>
</protein>
<accession>A0A9X2CUF9</accession>
<evidence type="ECO:0000256" key="1">
    <source>
        <dbReference type="ARBA" id="ARBA00001917"/>
    </source>
</evidence>
<dbReference type="InterPro" id="IPR054582">
    <property type="entry name" value="DmmA-like_N"/>
</dbReference>
<evidence type="ECO:0000256" key="7">
    <source>
        <dbReference type="ARBA" id="ARBA00023004"/>
    </source>
</evidence>
<dbReference type="InterPro" id="IPR052353">
    <property type="entry name" value="Benzoxazolinone_Detox_Enz"/>
</dbReference>
<keyword evidence="2" id="KW-0285">Flavoprotein</keyword>
<dbReference type="InterPro" id="IPR006058">
    <property type="entry name" value="2Fe2S_fd_BS"/>
</dbReference>
<dbReference type="CDD" id="cd00207">
    <property type="entry name" value="fer2"/>
    <property type="match status" value="1"/>
</dbReference>
<comment type="cofactor">
    <cofactor evidence="1">
        <name>FMN</name>
        <dbReference type="ChEBI" id="CHEBI:58210"/>
    </cofactor>
</comment>
<dbReference type="PROSITE" id="PS51384">
    <property type="entry name" value="FAD_FR"/>
    <property type="match status" value="1"/>
</dbReference>
<dbReference type="GO" id="GO:0016491">
    <property type="term" value="F:oxidoreductase activity"/>
    <property type="evidence" value="ECO:0007669"/>
    <property type="project" value="UniProtKB-KW"/>
</dbReference>
<dbReference type="PRINTS" id="PR00409">
    <property type="entry name" value="PHDIOXRDTASE"/>
</dbReference>
<evidence type="ECO:0000313" key="11">
    <source>
        <dbReference type="EMBL" id="MCL7748511.1"/>
    </source>
</evidence>
<evidence type="ECO:0000256" key="5">
    <source>
        <dbReference type="ARBA" id="ARBA00022723"/>
    </source>
</evidence>
<dbReference type="GO" id="GO:0051537">
    <property type="term" value="F:2 iron, 2 sulfur cluster binding"/>
    <property type="evidence" value="ECO:0007669"/>
    <property type="project" value="UniProtKB-KW"/>
</dbReference>
<dbReference type="GO" id="GO:0046872">
    <property type="term" value="F:metal ion binding"/>
    <property type="evidence" value="ECO:0007669"/>
    <property type="project" value="UniProtKB-KW"/>
</dbReference>
<keyword evidence="7" id="KW-0408">Iron</keyword>
<dbReference type="Pfam" id="PF22290">
    <property type="entry name" value="DmmA-like_N"/>
    <property type="match status" value="1"/>
</dbReference>
<keyword evidence="3" id="KW-0288">FMN</keyword>
<organism evidence="11 12">
    <name type="scientific">Halalkalibacter alkaliphilus</name>
    <dbReference type="NCBI Taxonomy" id="2917993"/>
    <lineage>
        <taxon>Bacteria</taxon>
        <taxon>Bacillati</taxon>
        <taxon>Bacillota</taxon>
        <taxon>Bacilli</taxon>
        <taxon>Bacillales</taxon>
        <taxon>Bacillaceae</taxon>
        <taxon>Halalkalibacter</taxon>
    </lineage>
</organism>
<dbReference type="PANTHER" id="PTHR30212">
    <property type="entry name" value="PROTEIN YIIM"/>
    <property type="match status" value="1"/>
</dbReference>
<keyword evidence="12" id="KW-1185">Reference proteome</keyword>
<gene>
    <name evidence="11" type="ORF">MF646_15385</name>
</gene>
<dbReference type="SUPFAM" id="SSF63380">
    <property type="entry name" value="Riboflavin synthase domain-like"/>
    <property type="match status" value="1"/>
</dbReference>
<evidence type="ECO:0000256" key="6">
    <source>
        <dbReference type="ARBA" id="ARBA00023002"/>
    </source>
</evidence>
<dbReference type="InterPro" id="IPR012675">
    <property type="entry name" value="Beta-grasp_dom_sf"/>
</dbReference>
<evidence type="ECO:0000256" key="3">
    <source>
        <dbReference type="ARBA" id="ARBA00022643"/>
    </source>
</evidence>
<keyword evidence="6" id="KW-0560">Oxidoreductase</keyword>
<dbReference type="PROSITE" id="PS00197">
    <property type="entry name" value="2FE2S_FER_1"/>
    <property type="match status" value="1"/>
</dbReference>
<dbReference type="AlphaFoldDB" id="A0A9X2CUF9"/>
<dbReference type="PANTHER" id="PTHR30212:SF2">
    <property type="entry name" value="PROTEIN YIIM"/>
    <property type="match status" value="1"/>
</dbReference>
<evidence type="ECO:0000259" key="9">
    <source>
        <dbReference type="PROSITE" id="PS51085"/>
    </source>
</evidence>
<evidence type="ECO:0000259" key="10">
    <source>
        <dbReference type="PROSITE" id="PS51384"/>
    </source>
</evidence>
<dbReference type="SUPFAM" id="SSF52343">
    <property type="entry name" value="Ferredoxin reductase-like, C-terminal NADP-linked domain"/>
    <property type="match status" value="1"/>
</dbReference>
<dbReference type="EMBL" id="JAKRYL010000016">
    <property type="protein sequence ID" value="MCL7748511.1"/>
    <property type="molecule type" value="Genomic_DNA"/>
</dbReference>
<proteinExistence type="predicted"/>
<sequence length="317" mass="35954">MSTEAIKVEVSEIVEETPFIKKFTLIPTEENSLPKFSGGSHITTIIQKDKEVIERSYSLTTDPLVTNSYSIAIRRSEQSKGGSTFWHDHVKVGNELHISFPKNHFMLSFAAKHHIFIAAGIGITPFLTMMAELKRKGKSFELHYAARSKELCAFYDFLMKHYSENVHFYFSSEDQRMNTELMKEQKVGSHVYFCGPEEMVTQFTTKAKEYGYPKKNIHFELFAAQDAGPKQPFIVKLAKSKQELFIPEGETLLDVLLKNQIQAPYSCKVGGCGSCQVEVVSGDVDHRDTFLSEEEKSMNVMMTCVSRANSNCIEINL</sequence>
<dbReference type="InterPro" id="IPR017927">
    <property type="entry name" value="FAD-bd_FR_type"/>
</dbReference>